<keyword evidence="2" id="KW-1185">Reference proteome</keyword>
<dbReference type="PIRSF" id="PIRSF030820">
    <property type="entry name" value="UCP030820"/>
    <property type="match status" value="1"/>
</dbReference>
<evidence type="ECO:0000313" key="1">
    <source>
        <dbReference type="EMBL" id="QPI47378.1"/>
    </source>
</evidence>
<sequence length="193" mass="21599">MLESHKEIIKQRAVVADDWSVLRLAVPELDAGVAAEAPDTVVVPQGKVIVPLTVWQAQRASLAARADIGVWLAPDERAEALKDDLDKFAVIAIDFPKFTDGRGYSTAFNLRMRLNYQGELRAIGDVLRDQLFQMQRCGFDAFATRQDRNIHDALKGLTDFSEVYQASVDIKAPLFRRHERDVRIDSADVGYGI</sequence>
<accession>A0AA48W5H0</accession>
<protein>
    <submittedName>
        <fullName evidence="1">DUF934 domain-containing protein</fullName>
    </submittedName>
</protein>
<dbReference type="EMBL" id="CP065053">
    <property type="protein sequence ID" value="QPI47378.1"/>
    <property type="molecule type" value="Genomic_DNA"/>
</dbReference>
<organism evidence="1 2">
    <name type="scientific">Massilia antarctica</name>
    <dbReference type="NCBI Taxonomy" id="2765360"/>
    <lineage>
        <taxon>Bacteria</taxon>
        <taxon>Pseudomonadati</taxon>
        <taxon>Pseudomonadota</taxon>
        <taxon>Betaproteobacteria</taxon>
        <taxon>Burkholderiales</taxon>
        <taxon>Oxalobacteraceae</taxon>
        <taxon>Telluria group</taxon>
        <taxon>Massilia</taxon>
    </lineage>
</organism>
<proteinExistence type="predicted"/>
<reference evidence="1 2" key="1">
    <citation type="submission" date="2020-11" db="EMBL/GenBank/DDBJ databases">
        <authorList>
            <person name="Sun Q."/>
        </authorList>
    </citation>
    <scope>NUCLEOTIDE SEQUENCE [LARGE SCALE GENOMIC DNA]</scope>
    <source>
        <strain evidence="1 2">P8398</strain>
    </source>
</reference>
<evidence type="ECO:0000313" key="2">
    <source>
        <dbReference type="Proteomes" id="UP000662888"/>
    </source>
</evidence>
<gene>
    <name evidence="1" type="ORF">IV454_17335</name>
</gene>
<dbReference type="InterPro" id="IPR008318">
    <property type="entry name" value="UCP030820"/>
</dbReference>
<name>A0AA48W5H0_9BURK</name>
<dbReference type="Proteomes" id="UP000662888">
    <property type="component" value="Chromosome"/>
</dbReference>
<dbReference type="RefSeq" id="WP_206087090.1">
    <property type="nucleotide sequence ID" value="NZ_CP065053.1"/>
</dbReference>
<dbReference type="Pfam" id="PF06073">
    <property type="entry name" value="DUF934"/>
    <property type="match status" value="1"/>
</dbReference>